<feature type="region of interest" description="Disordered" evidence="1">
    <location>
        <begin position="156"/>
        <end position="188"/>
    </location>
</feature>
<feature type="transmembrane region" description="Helical" evidence="2">
    <location>
        <begin position="197"/>
        <end position="215"/>
    </location>
</feature>
<dbReference type="OrthoDB" id="3014932at2759"/>
<comment type="caution">
    <text evidence="4">The sequence shown here is derived from an EMBL/GenBank/DDBJ whole genome shotgun (WGS) entry which is preliminary data.</text>
</comment>
<name>A0A8H6XM23_9AGAR</name>
<feature type="compositionally biased region" description="Low complexity" evidence="1">
    <location>
        <begin position="167"/>
        <end position="188"/>
    </location>
</feature>
<gene>
    <name evidence="4" type="ORF">MSAN_01973700</name>
</gene>
<feature type="chain" id="PRO_5034015148" evidence="3">
    <location>
        <begin position="21"/>
        <end position="216"/>
    </location>
</feature>
<dbReference type="AlphaFoldDB" id="A0A8H6XM23"/>
<organism evidence="4 5">
    <name type="scientific">Mycena sanguinolenta</name>
    <dbReference type="NCBI Taxonomy" id="230812"/>
    <lineage>
        <taxon>Eukaryota</taxon>
        <taxon>Fungi</taxon>
        <taxon>Dikarya</taxon>
        <taxon>Basidiomycota</taxon>
        <taxon>Agaricomycotina</taxon>
        <taxon>Agaricomycetes</taxon>
        <taxon>Agaricomycetidae</taxon>
        <taxon>Agaricales</taxon>
        <taxon>Marasmiineae</taxon>
        <taxon>Mycenaceae</taxon>
        <taxon>Mycena</taxon>
    </lineage>
</organism>
<evidence type="ECO:0000256" key="3">
    <source>
        <dbReference type="SAM" id="SignalP"/>
    </source>
</evidence>
<proteinExistence type="predicted"/>
<dbReference type="EMBL" id="JACAZH010000023">
    <property type="protein sequence ID" value="KAF7343532.1"/>
    <property type="molecule type" value="Genomic_DNA"/>
</dbReference>
<protein>
    <submittedName>
        <fullName evidence="4">Uncharacterized protein</fullName>
    </submittedName>
</protein>
<evidence type="ECO:0000313" key="4">
    <source>
        <dbReference type="EMBL" id="KAF7343532.1"/>
    </source>
</evidence>
<accession>A0A8H6XM23</accession>
<evidence type="ECO:0000313" key="5">
    <source>
        <dbReference type="Proteomes" id="UP000623467"/>
    </source>
</evidence>
<evidence type="ECO:0000256" key="1">
    <source>
        <dbReference type="SAM" id="MobiDB-lite"/>
    </source>
</evidence>
<keyword evidence="5" id="KW-1185">Reference proteome</keyword>
<reference evidence="4" key="1">
    <citation type="submission" date="2020-05" db="EMBL/GenBank/DDBJ databases">
        <title>Mycena genomes resolve the evolution of fungal bioluminescence.</title>
        <authorList>
            <person name="Tsai I.J."/>
        </authorList>
    </citation>
    <scope>NUCLEOTIDE SEQUENCE</scope>
    <source>
        <strain evidence="4">160909Yilan</strain>
    </source>
</reference>
<keyword evidence="2" id="KW-1133">Transmembrane helix</keyword>
<keyword evidence="2" id="KW-0812">Transmembrane</keyword>
<keyword evidence="3" id="KW-0732">Signal</keyword>
<sequence length="216" mass="21165">MISPLRILLVLSFSALYASAQTVTLFDISESVPSQTIVEQQSFTISAGGTNADGGTTYIEVNAITSEVILEGSTTVTVLSEPITVTDTFVADASGFAGTLVVPPGSGVAQETCGFGSDGVGTCVLSVMESGIGIGTTVSGSVVPIFTLTAPGSQSSGAASQGGSGSQSGVSQSGAGSQSGGVSPSPTQSGAVLNSASAGWIVQVIVVIAVLHALLM</sequence>
<keyword evidence="2" id="KW-0472">Membrane</keyword>
<dbReference type="Proteomes" id="UP000623467">
    <property type="component" value="Unassembled WGS sequence"/>
</dbReference>
<feature type="signal peptide" evidence="3">
    <location>
        <begin position="1"/>
        <end position="20"/>
    </location>
</feature>
<evidence type="ECO:0000256" key="2">
    <source>
        <dbReference type="SAM" id="Phobius"/>
    </source>
</evidence>